<gene>
    <name evidence="10" type="ORF">MCOS_LOCUS8680</name>
</gene>
<comment type="similarity">
    <text evidence="8">Belongs to the glycosyltransferase 22 family.</text>
</comment>
<accession>A0A0R3ULV0</accession>
<feature type="transmembrane region" description="Helical" evidence="8">
    <location>
        <begin position="384"/>
        <end position="403"/>
    </location>
</feature>
<reference evidence="12 13" key="2">
    <citation type="submission" date="2019-11" db="UniProtKB">
        <authorList>
            <consortium name="WormBaseParasite"/>
        </authorList>
    </citation>
    <scope>IDENTIFICATION</scope>
</reference>
<keyword evidence="7 8" id="KW-0472">Membrane</keyword>
<dbReference type="GO" id="GO:0000026">
    <property type="term" value="F:alpha-1,2-mannosyltransferase activity"/>
    <property type="evidence" value="ECO:0007669"/>
    <property type="project" value="TreeGrafter"/>
</dbReference>
<evidence type="ECO:0000313" key="12">
    <source>
        <dbReference type="WBParaSite" id="MCU_006538-RB"/>
    </source>
</evidence>
<feature type="compositionally biased region" description="Polar residues" evidence="9">
    <location>
        <begin position="19"/>
        <end position="29"/>
    </location>
</feature>
<dbReference type="Pfam" id="PF03901">
    <property type="entry name" value="Glyco_transf_22"/>
    <property type="match status" value="1"/>
</dbReference>
<dbReference type="EMBL" id="UXSR01005554">
    <property type="protein sequence ID" value="VDD82677.1"/>
    <property type="molecule type" value="Genomic_DNA"/>
</dbReference>
<keyword evidence="6 8" id="KW-1133">Transmembrane helix</keyword>
<dbReference type="AlphaFoldDB" id="A0A0R3ULV0"/>
<evidence type="ECO:0000256" key="2">
    <source>
        <dbReference type="ARBA" id="ARBA00022676"/>
    </source>
</evidence>
<dbReference type="InterPro" id="IPR005599">
    <property type="entry name" value="GPI_mannosylTrfase"/>
</dbReference>
<keyword evidence="5 8" id="KW-0256">Endoplasmic reticulum</keyword>
<evidence type="ECO:0000256" key="9">
    <source>
        <dbReference type="SAM" id="MobiDB-lite"/>
    </source>
</evidence>
<evidence type="ECO:0000256" key="5">
    <source>
        <dbReference type="ARBA" id="ARBA00022824"/>
    </source>
</evidence>
<dbReference type="Proteomes" id="UP000267029">
    <property type="component" value="Unassembled WGS sequence"/>
</dbReference>
<dbReference type="WBParaSite" id="MCU_006538-RC">
    <property type="protein sequence ID" value="MCU_006538-RC"/>
    <property type="gene ID" value="MCU_006538"/>
</dbReference>
<keyword evidence="4 8" id="KW-0812">Transmembrane</keyword>
<feature type="transmembrane region" description="Helical" evidence="8">
    <location>
        <begin position="450"/>
        <end position="470"/>
    </location>
</feature>
<evidence type="ECO:0000256" key="3">
    <source>
        <dbReference type="ARBA" id="ARBA00022679"/>
    </source>
</evidence>
<dbReference type="EC" id="2.4.1.-" evidence="8"/>
<dbReference type="OrthoDB" id="416834at2759"/>
<dbReference type="PANTHER" id="PTHR22760">
    <property type="entry name" value="GLYCOSYLTRANSFERASE"/>
    <property type="match status" value="1"/>
</dbReference>
<reference evidence="10 11" key="1">
    <citation type="submission" date="2018-10" db="EMBL/GenBank/DDBJ databases">
        <authorList>
            <consortium name="Pathogen Informatics"/>
        </authorList>
    </citation>
    <scope>NUCLEOTIDE SEQUENCE [LARGE SCALE GENOMIC DNA]</scope>
</reference>
<keyword evidence="3" id="KW-0808">Transferase</keyword>
<evidence type="ECO:0000313" key="11">
    <source>
        <dbReference type="Proteomes" id="UP000267029"/>
    </source>
</evidence>
<evidence type="ECO:0000256" key="8">
    <source>
        <dbReference type="RuleBase" id="RU363075"/>
    </source>
</evidence>
<dbReference type="GO" id="GO:0006506">
    <property type="term" value="P:GPI anchor biosynthetic process"/>
    <property type="evidence" value="ECO:0007669"/>
    <property type="project" value="TreeGrafter"/>
</dbReference>
<keyword evidence="2 8" id="KW-0328">Glycosyltransferase</keyword>
<evidence type="ECO:0000256" key="6">
    <source>
        <dbReference type="ARBA" id="ARBA00022989"/>
    </source>
</evidence>
<dbReference type="STRING" id="53468.A0A0R3ULV0"/>
<evidence type="ECO:0000313" key="10">
    <source>
        <dbReference type="EMBL" id="VDD82677.1"/>
    </source>
</evidence>
<evidence type="ECO:0000256" key="7">
    <source>
        <dbReference type="ARBA" id="ARBA00023136"/>
    </source>
</evidence>
<sequence>MVSGQSKAVVKRPKKAMSHQESPVPSQHHTVADAVDQGHRPRHRPTRAPKMTTGGLTKDEDEKPAHFLNNDLTLFLLPSLIAFRILNSLIITTTFVPDEVWQSVEVAHKWVYGYGALTWEWSPEVAIRSPLYPLLFAGMYKLMAFFGIDSRQAIIQVPRLFHGFLAGVTDYTVYEMALKLSGEKSARWVLFAELTNWFTAYCAPRSLSNSLEWALHAMAFRHYPWPSVPGTGSSSPAFFLLSVGICVVLRPTAAVLWAPVCLHYLYQQLRVSSSKFWKTLRLAMIIGIPCLTVSVIVDRVVFGCWTVNQLNFLCFNLLSNGADFYGVQPWHWYLTNSLPLTLMCHLPLALIGWLFDVLPQLSRIQWLTKYRDPSKPPLLRRERIIARRIGVWIAWIVLAYSCLAHKEFRFLFPAFPLFMYYAGRGLLHLSYTLNKLRKPEFESHSFCSPIRVVVSLILVSNLLLASYVCLIHQRGPDQLMSVFARQAAGANWANMPTQPRILALMPCHSTPYLSYLHQNVSLRLLSCDPDFSDWHKAGSQPYVDEADEFYKDPVGWLGANYPTSRQPHYIAMFTELVSNPGYGQQVVDWLQAKSYSLCAKIFHAHFVSHSRHGTHIVVWCATNWNLTLTAGAPAGLV</sequence>
<proteinExistence type="inferred from homology"/>
<feature type="transmembrane region" description="Helical" evidence="8">
    <location>
        <begin position="237"/>
        <end position="258"/>
    </location>
</feature>
<evidence type="ECO:0000256" key="4">
    <source>
        <dbReference type="ARBA" id="ARBA00022692"/>
    </source>
</evidence>
<evidence type="ECO:0000313" key="13">
    <source>
        <dbReference type="WBParaSite" id="MCU_006538-RC"/>
    </source>
</evidence>
<feature type="transmembrane region" description="Helical" evidence="8">
    <location>
        <begin position="338"/>
        <end position="355"/>
    </location>
</feature>
<evidence type="ECO:0000256" key="1">
    <source>
        <dbReference type="ARBA" id="ARBA00004477"/>
    </source>
</evidence>
<keyword evidence="11" id="KW-1185">Reference proteome</keyword>
<comment type="subcellular location">
    <subcellularLocation>
        <location evidence="1 8">Endoplasmic reticulum membrane</location>
        <topology evidence="1 8">Multi-pass membrane protein</topology>
    </subcellularLocation>
</comment>
<dbReference type="GO" id="GO:0005789">
    <property type="term" value="C:endoplasmic reticulum membrane"/>
    <property type="evidence" value="ECO:0007669"/>
    <property type="project" value="UniProtKB-SubCell"/>
</dbReference>
<organism evidence="12">
    <name type="scientific">Mesocestoides corti</name>
    <name type="common">Flatworm</name>
    <dbReference type="NCBI Taxonomy" id="53468"/>
    <lineage>
        <taxon>Eukaryota</taxon>
        <taxon>Metazoa</taxon>
        <taxon>Spiralia</taxon>
        <taxon>Lophotrochozoa</taxon>
        <taxon>Platyhelminthes</taxon>
        <taxon>Cestoda</taxon>
        <taxon>Eucestoda</taxon>
        <taxon>Cyclophyllidea</taxon>
        <taxon>Mesocestoididae</taxon>
        <taxon>Mesocestoides</taxon>
    </lineage>
</organism>
<protein>
    <recommendedName>
        <fullName evidence="8">Mannosyltransferase</fullName>
        <ecNumber evidence="8">2.4.1.-</ecNumber>
    </recommendedName>
</protein>
<feature type="transmembrane region" description="Helical" evidence="8">
    <location>
        <begin position="279"/>
        <end position="297"/>
    </location>
</feature>
<feature type="region of interest" description="Disordered" evidence="9">
    <location>
        <begin position="1"/>
        <end position="62"/>
    </location>
</feature>
<dbReference type="PANTHER" id="PTHR22760:SF4">
    <property type="entry name" value="GPI MANNOSYLTRANSFERASE 3"/>
    <property type="match status" value="1"/>
</dbReference>
<name>A0A0R3ULV0_MESCO</name>
<dbReference type="WBParaSite" id="MCU_006538-RB">
    <property type="protein sequence ID" value="MCU_006538-RB"/>
    <property type="gene ID" value="MCU_006538"/>
</dbReference>